<dbReference type="SUPFAM" id="SSF50199">
    <property type="entry name" value="Staphylococcal nuclease"/>
    <property type="match status" value="1"/>
</dbReference>
<dbReference type="RefSeq" id="WP_007066787.1">
    <property type="nucleotide sequence ID" value="NZ_DS022272.1"/>
</dbReference>
<organism evidence="3 4">
    <name type="scientific">Fulvimarina pelagi HTCC2506</name>
    <dbReference type="NCBI Taxonomy" id="314231"/>
    <lineage>
        <taxon>Bacteria</taxon>
        <taxon>Pseudomonadati</taxon>
        <taxon>Pseudomonadota</taxon>
        <taxon>Alphaproteobacteria</taxon>
        <taxon>Hyphomicrobiales</taxon>
        <taxon>Aurantimonadaceae</taxon>
        <taxon>Fulvimarina</taxon>
    </lineage>
</organism>
<proteinExistence type="predicted"/>
<feature type="domain" description="TNase-like" evidence="2">
    <location>
        <begin position="125"/>
        <end position="225"/>
    </location>
</feature>
<evidence type="ECO:0000313" key="3">
    <source>
        <dbReference type="EMBL" id="EAU42813.1"/>
    </source>
</evidence>
<feature type="region of interest" description="Disordered" evidence="1">
    <location>
        <begin position="33"/>
        <end position="106"/>
    </location>
</feature>
<dbReference type="Proteomes" id="UP000004310">
    <property type="component" value="Unassembled WGS sequence"/>
</dbReference>
<dbReference type="HOGENOM" id="CLU_1183913_0_0_5"/>
<protein>
    <recommendedName>
        <fullName evidence="2">TNase-like domain-containing protein</fullName>
    </recommendedName>
</protein>
<dbReference type="InterPro" id="IPR035437">
    <property type="entry name" value="SNase_OB-fold_sf"/>
</dbReference>
<reference evidence="3 4" key="1">
    <citation type="journal article" date="2010" name="J. Bacteriol.">
        <title>Genome sequence of Fulvimarina pelagi HTCC2506T, a Mn(II)-oxidizing alphaproteobacterium possessing an aerobic anoxygenic photosynthetic gene cluster and Xanthorhodopsin.</title>
        <authorList>
            <person name="Kang I."/>
            <person name="Oh H.M."/>
            <person name="Lim S.I."/>
            <person name="Ferriera S."/>
            <person name="Giovannoni S.J."/>
            <person name="Cho J.C."/>
        </authorList>
    </citation>
    <scope>NUCLEOTIDE SEQUENCE [LARGE SCALE GENOMIC DNA]</scope>
    <source>
        <strain evidence="3 4">HTCC2506</strain>
    </source>
</reference>
<evidence type="ECO:0000313" key="4">
    <source>
        <dbReference type="Proteomes" id="UP000004310"/>
    </source>
</evidence>
<keyword evidence="4" id="KW-1185">Reference proteome</keyword>
<evidence type="ECO:0000256" key="1">
    <source>
        <dbReference type="SAM" id="MobiDB-lite"/>
    </source>
</evidence>
<dbReference type="EMBL" id="AATP01000001">
    <property type="protein sequence ID" value="EAU42813.1"/>
    <property type="molecule type" value="Genomic_DNA"/>
</dbReference>
<gene>
    <name evidence="3" type="ORF">FP2506_08226</name>
</gene>
<comment type="caution">
    <text evidence="3">The sequence shown here is derived from an EMBL/GenBank/DDBJ whole genome shotgun (WGS) entry which is preliminary data.</text>
</comment>
<feature type="compositionally biased region" description="Polar residues" evidence="1">
    <location>
        <begin position="48"/>
        <end position="64"/>
    </location>
</feature>
<dbReference type="AlphaFoldDB" id="Q0G6A1"/>
<dbReference type="eggNOG" id="COG1525">
    <property type="taxonomic scope" value="Bacteria"/>
</dbReference>
<name>Q0G6A1_9HYPH</name>
<dbReference type="InterPro" id="IPR016071">
    <property type="entry name" value="Staphylococal_nuclease_OB-fold"/>
</dbReference>
<evidence type="ECO:0000259" key="2">
    <source>
        <dbReference type="Pfam" id="PF00565"/>
    </source>
</evidence>
<sequence>MRKAVSSLITAIGLLVLAAGLLLLVPDTPPVHLETVEQGADDPKDGQIETSPTEDGNEVGTSQPVREARTVYGRQRDEEPLRRVAPRKPLSDLAAPENEPDPIKRRLLPRPVAVDAGRLKIGQATVVLPGIDAPDADARCDSGGRSWPCGAQARTALRAYLRGRSVECMTPSDFGERNETVTSTCTLAGEDVARWIVANGWARAMAEGPYAELENEARQAKRGLWR</sequence>
<dbReference type="Gene3D" id="2.40.50.90">
    <property type="match status" value="1"/>
</dbReference>
<accession>Q0G6A1</accession>
<dbReference type="Pfam" id="PF00565">
    <property type="entry name" value="SNase"/>
    <property type="match status" value="1"/>
</dbReference>
<dbReference type="STRING" id="217511.GCA_001463845_00416"/>
<feature type="compositionally biased region" description="Basic and acidic residues" evidence="1">
    <location>
        <begin position="66"/>
        <end position="82"/>
    </location>
</feature>